<keyword evidence="7" id="KW-1133">Transmembrane helix</keyword>
<comment type="caution">
    <text evidence="11">The sequence shown here is derived from an EMBL/GenBank/DDBJ whole genome shotgun (WGS) entry which is preliminary data.</text>
</comment>
<dbReference type="OrthoDB" id="448427at2759"/>
<keyword evidence="6" id="KW-0496">Mitochondrion</keyword>
<evidence type="ECO:0000256" key="3">
    <source>
        <dbReference type="ARBA" id="ARBA00022448"/>
    </source>
</evidence>
<dbReference type="InterPro" id="IPR023395">
    <property type="entry name" value="MCP_dom_sf"/>
</dbReference>
<evidence type="ECO:0000256" key="1">
    <source>
        <dbReference type="ARBA" id="ARBA00004141"/>
    </source>
</evidence>
<comment type="subcellular location">
    <subcellularLocation>
        <location evidence="1">Membrane</location>
        <topology evidence="1">Multi-pass membrane protein</topology>
    </subcellularLocation>
</comment>
<gene>
    <name evidence="11" type="ORF">CSOL1703_00010689</name>
</gene>
<dbReference type="Proteomes" id="UP000775872">
    <property type="component" value="Unassembled WGS sequence"/>
</dbReference>
<dbReference type="GO" id="GO:0016020">
    <property type="term" value="C:membrane"/>
    <property type="evidence" value="ECO:0007669"/>
    <property type="project" value="UniProtKB-SubCell"/>
</dbReference>
<feature type="repeat" description="Solcar" evidence="9">
    <location>
        <begin position="1"/>
        <end position="54"/>
    </location>
</feature>
<organism evidence="11 12">
    <name type="scientific">Clonostachys solani</name>
    <dbReference type="NCBI Taxonomy" id="160281"/>
    <lineage>
        <taxon>Eukaryota</taxon>
        <taxon>Fungi</taxon>
        <taxon>Dikarya</taxon>
        <taxon>Ascomycota</taxon>
        <taxon>Pezizomycotina</taxon>
        <taxon>Sordariomycetes</taxon>
        <taxon>Hypocreomycetidae</taxon>
        <taxon>Hypocreales</taxon>
        <taxon>Bionectriaceae</taxon>
        <taxon>Clonostachys</taxon>
    </lineage>
</organism>
<dbReference type="EMBL" id="CABFOC020000007">
    <property type="protein sequence ID" value="CAH0044949.1"/>
    <property type="molecule type" value="Genomic_DNA"/>
</dbReference>
<feature type="repeat" description="Solcar" evidence="9">
    <location>
        <begin position="164"/>
        <end position="234"/>
    </location>
</feature>
<evidence type="ECO:0000256" key="4">
    <source>
        <dbReference type="ARBA" id="ARBA00022692"/>
    </source>
</evidence>
<dbReference type="InterPro" id="IPR018108">
    <property type="entry name" value="MCP_transmembrane"/>
</dbReference>
<keyword evidence="5" id="KW-0677">Repeat</keyword>
<reference evidence="11" key="1">
    <citation type="submission" date="2021-10" db="EMBL/GenBank/DDBJ databases">
        <authorList>
            <person name="Piombo E."/>
        </authorList>
    </citation>
    <scope>NUCLEOTIDE SEQUENCE</scope>
</reference>
<dbReference type="InterPro" id="IPR050391">
    <property type="entry name" value="Mito_Metabolite_Transporter"/>
</dbReference>
<evidence type="ECO:0000256" key="9">
    <source>
        <dbReference type="PROSITE-ProRule" id="PRU00282"/>
    </source>
</evidence>
<comment type="similarity">
    <text evidence="2 10">Belongs to the mitochondrial carrier (TC 2.A.29) family.</text>
</comment>
<dbReference type="Gene3D" id="1.50.40.10">
    <property type="entry name" value="Mitochondrial carrier domain"/>
    <property type="match status" value="1"/>
</dbReference>
<keyword evidence="3 10" id="KW-0813">Transport</keyword>
<proteinExistence type="inferred from homology"/>
<dbReference type="PANTHER" id="PTHR45618">
    <property type="entry name" value="MITOCHONDRIAL DICARBOXYLATE CARRIER-RELATED"/>
    <property type="match status" value="1"/>
</dbReference>
<evidence type="ECO:0000256" key="2">
    <source>
        <dbReference type="ARBA" id="ARBA00006375"/>
    </source>
</evidence>
<evidence type="ECO:0008006" key="13">
    <source>
        <dbReference type="Google" id="ProtNLM"/>
    </source>
</evidence>
<evidence type="ECO:0000256" key="7">
    <source>
        <dbReference type="ARBA" id="ARBA00022989"/>
    </source>
</evidence>
<dbReference type="AlphaFoldDB" id="A0A9N9W896"/>
<accession>A0A9N9W896</accession>
<dbReference type="SUPFAM" id="SSF103506">
    <property type="entry name" value="Mitochondrial carrier"/>
    <property type="match status" value="1"/>
</dbReference>
<keyword evidence="4 9" id="KW-0812">Transmembrane</keyword>
<keyword evidence="8 9" id="KW-0472">Membrane</keyword>
<evidence type="ECO:0000256" key="10">
    <source>
        <dbReference type="RuleBase" id="RU000488"/>
    </source>
</evidence>
<keyword evidence="12" id="KW-1185">Reference proteome</keyword>
<evidence type="ECO:0000313" key="11">
    <source>
        <dbReference type="EMBL" id="CAH0044949.1"/>
    </source>
</evidence>
<evidence type="ECO:0000256" key="8">
    <source>
        <dbReference type="ARBA" id="ARBA00023136"/>
    </source>
</evidence>
<dbReference type="Pfam" id="PF00153">
    <property type="entry name" value="Mito_carr"/>
    <property type="match status" value="2"/>
</dbReference>
<name>A0A9N9W896_9HYPO</name>
<evidence type="ECO:0000313" key="12">
    <source>
        <dbReference type="Proteomes" id="UP000775872"/>
    </source>
</evidence>
<evidence type="ECO:0000256" key="6">
    <source>
        <dbReference type="ARBA" id="ARBA00022792"/>
    </source>
</evidence>
<protein>
    <recommendedName>
        <fullName evidence="13">Mitochondrial dicarboxylate transporter</fullName>
    </recommendedName>
</protein>
<dbReference type="PROSITE" id="PS50920">
    <property type="entry name" value="SOLCAR"/>
    <property type="match status" value="3"/>
</dbReference>
<keyword evidence="6" id="KW-0999">Mitochondrion inner membrane</keyword>
<sequence length="256" mass="27659">MQVLKSQESMFSLIVRSAGRDGILSLWTGLSGSILRQGSYSTARFGIHTVLSQRVMDYTGQKRLSLGSNIACAGVAGGIAGVVGNPAEVVLVRMCADGAKPLSQRFGYSNAIEALWRIIREEGVQVFGKGLTANITRSVLMNVSQIATYSSTKQYLVSQMGLADDIKTHAAASLAAGTMATTLCAPADGLGAVLRSGLREEGTLFLMKGWTPAWLRLTPHTVLTFVFMEKLRQLTTIGIPWLHTRQVGREEEQVLR</sequence>
<evidence type="ECO:0000256" key="5">
    <source>
        <dbReference type="ARBA" id="ARBA00022737"/>
    </source>
</evidence>
<feature type="repeat" description="Solcar" evidence="9">
    <location>
        <begin position="68"/>
        <end position="155"/>
    </location>
</feature>